<accession>A0A2T7BQ30</accession>
<dbReference type="AlphaFoldDB" id="A0A2T7BQ30"/>
<dbReference type="Proteomes" id="UP000244450">
    <property type="component" value="Unassembled WGS sequence"/>
</dbReference>
<evidence type="ECO:0000313" key="1">
    <source>
        <dbReference type="EMBL" id="PUZ29773.1"/>
    </source>
</evidence>
<keyword evidence="2" id="KW-1185">Reference proteome</keyword>
<organism evidence="1 2">
    <name type="scientific">Chitinophaga parva</name>
    <dbReference type="NCBI Taxonomy" id="2169414"/>
    <lineage>
        <taxon>Bacteria</taxon>
        <taxon>Pseudomonadati</taxon>
        <taxon>Bacteroidota</taxon>
        <taxon>Chitinophagia</taxon>
        <taxon>Chitinophagales</taxon>
        <taxon>Chitinophagaceae</taxon>
        <taxon>Chitinophaga</taxon>
    </lineage>
</organism>
<proteinExistence type="predicted"/>
<protein>
    <submittedName>
        <fullName evidence="1">Rhodanese-related sulfurtransferase</fullName>
    </submittedName>
</protein>
<dbReference type="OrthoDB" id="3533713at2"/>
<gene>
    <name evidence="1" type="ORF">DCC81_10140</name>
</gene>
<dbReference type="EMBL" id="QCYK01000001">
    <property type="protein sequence ID" value="PUZ29773.1"/>
    <property type="molecule type" value="Genomic_DNA"/>
</dbReference>
<sequence length="97" mass="11342">MDNIITWISTWMKQQCDGEWEHDYGGVKISHIDNPGWQVDIDINGTDYENIDIDVVEFNNGDDDWYFYKVKEGHFLGYGDLFKLETLLTAFKTIIEG</sequence>
<dbReference type="RefSeq" id="WP_108686411.1">
    <property type="nucleotide sequence ID" value="NZ_QCYK01000001.1"/>
</dbReference>
<dbReference type="InterPro" id="IPR028228">
    <property type="entry name" value="Imm53"/>
</dbReference>
<evidence type="ECO:0000313" key="2">
    <source>
        <dbReference type="Proteomes" id="UP000244450"/>
    </source>
</evidence>
<comment type="caution">
    <text evidence="1">The sequence shown here is derived from an EMBL/GenBank/DDBJ whole genome shotgun (WGS) entry which is preliminary data.</text>
</comment>
<keyword evidence="1" id="KW-0808">Transferase</keyword>
<name>A0A2T7BQ30_9BACT</name>
<reference evidence="1 2" key="1">
    <citation type="submission" date="2018-04" db="EMBL/GenBank/DDBJ databases">
        <title>Chitinophaga fuyangensis sp. nov., isolated from soil in a chemical factory.</title>
        <authorList>
            <person name="Chen K."/>
        </authorList>
    </citation>
    <scope>NUCLEOTIDE SEQUENCE [LARGE SCALE GENOMIC DNA]</scope>
    <source>
        <strain evidence="1 2">LY-1</strain>
    </source>
</reference>
<dbReference type="GO" id="GO:0016740">
    <property type="term" value="F:transferase activity"/>
    <property type="evidence" value="ECO:0007669"/>
    <property type="project" value="UniProtKB-KW"/>
</dbReference>
<dbReference type="Pfam" id="PF15580">
    <property type="entry name" value="Imm53"/>
    <property type="match status" value="1"/>
</dbReference>